<dbReference type="InterPro" id="IPR007788">
    <property type="entry name" value="QCT"/>
</dbReference>
<dbReference type="Pfam" id="PF05096">
    <property type="entry name" value="Glu_cyclase_2"/>
    <property type="match status" value="1"/>
</dbReference>
<dbReference type="EMBL" id="NSLI01000003">
    <property type="protein sequence ID" value="PAX08308.1"/>
    <property type="molecule type" value="Genomic_DNA"/>
</dbReference>
<proteinExistence type="predicted"/>
<evidence type="ECO:0000313" key="2">
    <source>
        <dbReference type="Proteomes" id="UP000218151"/>
    </source>
</evidence>
<reference evidence="2" key="1">
    <citation type="submission" date="2017-09" db="EMBL/GenBank/DDBJ databases">
        <authorList>
            <person name="Feng G."/>
            <person name="Zhu H."/>
        </authorList>
    </citation>
    <scope>NUCLEOTIDE SEQUENCE [LARGE SCALE GENOMIC DNA]</scope>
    <source>
        <strain evidence="2">1PNM-20</strain>
    </source>
</reference>
<name>A0A2A2SGG0_9SPHN</name>
<dbReference type="OrthoDB" id="9783700at2"/>
<sequence>MRSVDLPSAGTVPLSSAISIPGVIAAVRDGLGGRSAVGTGFQAQAAAVGQASGANGADVPLFDARVVARHPHDARAFTQGLIWRDGALYESLGRPGESEVRRVRLADGRVLARAPIPPDQFGEGLASYRNELISLTWQHGIAHRWNARTLKRVGESRYPGEGWGLAAAGGELALSDGTPTLRFFDPRTFAERRRVTVTLRGRPLRDLNELEWVDGALWGNVWHTPYLVRIDAKTGAVTAIADLSAIVREVGLADPEAVANGIAWDGQERRLFVTGKLWPRLFEIKLEPRP</sequence>
<dbReference type="InterPro" id="IPR011044">
    <property type="entry name" value="Quino_amine_DH_bsu"/>
</dbReference>
<accession>A0A2A2SGG0</accession>
<dbReference type="Proteomes" id="UP000218151">
    <property type="component" value="Unassembled WGS sequence"/>
</dbReference>
<protein>
    <submittedName>
        <fullName evidence="1">Glutamine cyclotransferase</fullName>
    </submittedName>
</protein>
<dbReference type="PANTHER" id="PTHR31270:SF1">
    <property type="entry name" value="GLUTAMINYL-PEPTIDE CYCLOTRANSFERASE"/>
    <property type="match status" value="1"/>
</dbReference>
<dbReference type="PANTHER" id="PTHR31270">
    <property type="entry name" value="GLUTAMINYL-PEPTIDE CYCLOTRANSFERASE"/>
    <property type="match status" value="1"/>
</dbReference>
<keyword evidence="1" id="KW-0808">Transferase</keyword>
<keyword evidence="2" id="KW-1185">Reference proteome</keyword>
<gene>
    <name evidence="1" type="ORF">CKY28_07900</name>
</gene>
<dbReference type="SUPFAM" id="SSF50969">
    <property type="entry name" value="YVTN repeat-like/Quinoprotein amine dehydrogenase"/>
    <property type="match status" value="1"/>
</dbReference>
<dbReference type="AlphaFoldDB" id="A0A2A2SGG0"/>
<organism evidence="1 2">
    <name type="scientific">Sphingomonas lenta</name>
    <dbReference type="NCBI Taxonomy" id="1141887"/>
    <lineage>
        <taxon>Bacteria</taxon>
        <taxon>Pseudomonadati</taxon>
        <taxon>Pseudomonadota</taxon>
        <taxon>Alphaproteobacteria</taxon>
        <taxon>Sphingomonadales</taxon>
        <taxon>Sphingomonadaceae</taxon>
        <taxon>Sphingomonas</taxon>
    </lineage>
</organism>
<comment type="caution">
    <text evidence="1">The sequence shown here is derived from an EMBL/GenBank/DDBJ whole genome shotgun (WGS) entry which is preliminary data.</text>
</comment>
<dbReference type="GO" id="GO:0016603">
    <property type="term" value="F:glutaminyl-peptide cyclotransferase activity"/>
    <property type="evidence" value="ECO:0007669"/>
    <property type="project" value="InterPro"/>
</dbReference>
<evidence type="ECO:0000313" key="1">
    <source>
        <dbReference type="EMBL" id="PAX08308.1"/>
    </source>
</evidence>